<evidence type="ECO:0000313" key="1">
    <source>
        <dbReference type="EMBL" id="NNA98759.1"/>
    </source>
</evidence>
<name>A0A7Y1MUQ8_9PSED</name>
<proteinExistence type="predicted"/>
<protein>
    <submittedName>
        <fullName evidence="1">Type III secretion protein</fullName>
    </submittedName>
</protein>
<dbReference type="EMBL" id="JAAQYP010000068">
    <property type="protein sequence ID" value="NNA98759.1"/>
    <property type="molecule type" value="Genomic_DNA"/>
</dbReference>
<dbReference type="Proteomes" id="UP000542111">
    <property type="component" value="Unassembled WGS sequence"/>
</dbReference>
<comment type="caution">
    <text evidence="1">The sequence shown here is derived from an EMBL/GenBank/DDBJ whole genome shotgun (WGS) entry which is preliminary data.</text>
</comment>
<sequence>MKELLVRWLSSREPQITLIEDNDEINFHRNQHSYLISVQLTHHRTDPKSLEAWARLGQASLNHFQGALAQDALNGRLWLIQKLPDDFDQNYVFTKLEALLNQRDAWRAVTARLIRPTLKLTPTSLRSLPH</sequence>
<accession>A0A7Y1MUQ8</accession>
<gene>
    <name evidence="1" type="ORF">HBO33_26745</name>
</gene>
<organism evidence="1 2">
    <name type="scientific">Pseudomonas gessardii</name>
    <dbReference type="NCBI Taxonomy" id="78544"/>
    <lineage>
        <taxon>Bacteria</taxon>
        <taxon>Pseudomonadati</taxon>
        <taxon>Pseudomonadota</taxon>
        <taxon>Gammaproteobacteria</taxon>
        <taxon>Pseudomonadales</taxon>
        <taxon>Pseudomonadaceae</taxon>
        <taxon>Pseudomonas</taxon>
    </lineage>
</organism>
<evidence type="ECO:0000313" key="2">
    <source>
        <dbReference type="Proteomes" id="UP000542111"/>
    </source>
</evidence>
<dbReference type="RefSeq" id="WP_169898994.1">
    <property type="nucleotide sequence ID" value="NZ_JAAQYP010000068.1"/>
</dbReference>
<reference evidence="1 2" key="1">
    <citation type="journal article" date="2020" name="Front. Microbiol.">
        <title>Genetic Organization of the aprX-lipA2 Operon Affects the Proteolytic Potential of Pseudomonas Species in Milk.</title>
        <authorList>
            <person name="Maier C."/>
            <person name="Huptas C."/>
            <person name="von Neubeck M."/>
            <person name="Scherer S."/>
            <person name="Wenning M."/>
            <person name="Lucking G."/>
        </authorList>
    </citation>
    <scope>NUCLEOTIDE SEQUENCE [LARGE SCALE GENOMIC DNA]</scope>
    <source>
        <strain evidence="1 2">G4779</strain>
    </source>
</reference>
<dbReference type="AlphaFoldDB" id="A0A7Y1MUQ8"/>